<dbReference type="KEGG" id="rpc:RPC_1204"/>
<accession>Q21A19</accession>
<protein>
    <submittedName>
        <fullName evidence="2">Uncharacterized protein</fullName>
    </submittedName>
</protein>
<name>Q21A19_RHOPB</name>
<dbReference type="HOGENOM" id="CLU_1794991_0_0_5"/>
<proteinExistence type="predicted"/>
<reference evidence="2" key="1">
    <citation type="submission" date="2006-03" db="EMBL/GenBank/DDBJ databases">
        <title>Complete sequence of Rhodopseudomonas palustris BisB18.</title>
        <authorList>
            <consortium name="US DOE Joint Genome Institute"/>
            <person name="Copeland A."/>
            <person name="Lucas S."/>
            <person name="Lapidus A."/>
            <person name="Barry K."/>
            <person name="Detter J.C."/>
            <person name="Glavina del Rio T."/>
            <person name="Hammon N."/>
            <person name="Israni S."/>
            <person name="Dalin E."/>
            <person name="Tice H."/>
            <person name="Pitluck S."/>
            <person name="Chain P."/>
            <person name="Malfatti S."/>
            <person name="Shin M."/>
            <person name="Vergez L."/>
            <person name="Schmutz J."/>
            <person name="Larimer F."/>
            <person name="Land M."/>
            <person name="Hauser L."/>
            <person name="Pelletier D.A."/>
            <person name="Kyrpides N."/>
            <person name="Anderson I."/>
            <person name="Oda Y."/>
            <person name="Harwood C.S."/>
            <person name="Richardson P."/>
        </authorList>
    </citation>
    <scope>NUCLEOTIDE SEQUENCE [LARGE SCALE GENOMIC DNA]</scope>
    <source>
        <strain evidence="2">BisB18</strain>
    </source>
</reference>
<organism evidence="2">
    <name type="scientific">Rhodopseudomonas palustris (strain BisB18)</name>
    <dbReference type="NCBI Taxonomy" id="316056"/>
    <lineage>
        <taxon>Bacteria</taxon>
        <taxon>Pseudomonadati</taxon>
        <taxon>Pseudomonadota</taxon>
        <taxon>Alphaproteobacteria</taxon>
        <taxon>Hyphomicrobiales</taxon>
        <taxon>Nitrobacteraceae</taxon>
        <taxon>Rhodopseudomonas</taxon>
    </lineage>
</organism>
<dbReference type="AlphaFoldDB" id="Q21A19"/>
<dbReference type="EMBL" id="CP000301">
    <property type="protein sequence ID" value="ABD86767.1"/>
    <property type="molecule type" value="Genomic_DNA"/>
</dbReference>
<sequence>MVRCAQLRGVLASNRRVASLARSLAGFGRNAGWRNKFQIFFRRLVSAVGLNFGGRLSSFNHRRGGAKMKRIRTTYLSSDELHKVAAEKLQEAAVLPEGPPRHEMLRAAQTLSNLADMKRWLSSKELQPPRLATETSPSLRRRRG</sequence>
<gene>
    <name evidence="2" type="ordered locus">RPC_1204</name>
</gene>
<feature type="region of interest" description="Disordered" evidence="1">
    <location>
        <begin position="125"/>
        <end position="144"/>
    </location>
</feature>
<evidence type="ECO:0000256" key="1">
    <source>
        <dbReference type="SAM" id="MobiDB-lite"/>
    </source>
</evidence>
<evidence type="ECO:0000313" key="2">
    <source>
        <dbReference type="EMBL" id="ABD86767.1"/>
    </source>
</evidence>